<accession>A0A0G4LVB7</accession>
<dbReference type="SUPFAM" id="SSF51735">
    <property type="entry name" value="NAD(P)-binding Rossmann-fold domains"/>
    <property type="match status" value="1"/>
</dbReference>
<comment type="cofactor">
    <cofactor evidence="1">
        <name>Zn(2+)</name>
        <dbReference type="ChEBI" id="CHEBI:29105"/>
    </cofactor>
</comment>
<dbReference type="Pfam" id="PF00107">
    <property type="entry name" value="ADH_zinc_N"/>
    <property type="match status" value="1"/>
</dbReference>
<dbReference type="Gene3D" id="3.40.50.720">
    <property type="entry name" value="NAD(P)-binding Rossmann-like Domain"/>
    <property type="match status" value="1"/>
</dbReference>
<evidence type="ECO:0000256" key="3">
    <source>
        <dbReference type="ARBA" id="ARBA00022723"/>
    </source>
</evidence>
<dbReference type="InterPro" id="IPR013149">
    <property type="entry name" value="ADH-like_C"/>
</dbReference>
<dbReference type="SUPFAM" id="SSF50129">
    <property type="entry name" value="GroES-like"/>
    <property type="match status" value="1"/>
</dbReference>
<evidence type="ECO:0000256" key="5">
    <source>
        <dbReference type="ARBA" id="ARBA00023002"/>
    </source>
</evidence>
<evidence type="ECO:0000259" key="7">
    <source>
        <dbReference type="Pfam" id="PF08240"/>
    </source>
</evidence>
<evidence type="ECO:0000313" key="10">
    <source>
        <dbReference type="Proteomes" id="UP000044602"/>
    </source>
</evidence>
<keyword evidence="4" id="KW-0862">Zinc</keyword>
<proteinExistence type="inferred from homology"/>
<dbReference type="EMBL" id="CVQI01018779">
    <property type="protein sequence ID" value="CRK25927.1"/>
    <property type="molecule type" value="Genomic_DNA"/>
</dbReference>
<sequence>MASTTLTQLPSNYKGLYFTSPSTPPEVTSFPTPTADVGSVIVKTLYCWIPGYINDIYSRDNPRQYPVPFPLIGGTNAVGRVVAVPPDAAKLKVGDLVVVDPTIRPRDDPGQIMLLALLAATGEMQAIAKDVWHHGTWAELVKAPIESVHRFDEGALQQHGVSPRDLVFFGQMAVPYGGLRDVNLTAGETVLISPATGNFGGAAVHVALAMGARVIAMGRNEKVLEELRDLAPGRVETVKLSGSLETDLSEISRFGPVDVFLDMTPQTAANTDHIRAGMLSLQAGGRVNLMSGVPEISIPIPLLQLKGITVRATMMCTWSQEEDLVKLVQTGVLKLGEKAGLKIQRAFKMEDFAEALQVAGTESSAGRSVVFTPNEE</sequence>
<reference evidence="10 11" key="1">
    <citation type="submission" date="2015-05" db="EMBL/GenBank/DDBJ databases">
        <authorList>
            <person name="Fogelqvist Johan"/>
        </authorList>
    </citation>
    <scope>NUCLEOTIDE SEQUENCE [LARGE SCALE GENOMIC DNA]</scope>
    <source>
        <strain evidence="9">VL1</strain>
        <strain evidence="8">VL2</strain>
    </source>
</reference>
<comment type="similarity">
    <text evidence="2">Belongs to the zinc-containing alcohol dehydrogenase family.</text>
</comment>
<keyword evidence="5" id="KW-0560">Oxidoreductase</keyword>
<dbReference type="Proteomes" id="UP000044602">
    <property type="component" value="Unassembled WGS sequence"/>
</dbReference>
<dbReference type="PANTHER" id="PTHR43350:SF17">
    <property type="entry name" value="NAD-DEPENDENT ALCOHOL DEHYDROGENASE"/>
    <property type="match status" value="1"/>
</dbReference>
<feature type="domain" description="Alcohol dehydrogenase-like C-terminal" evidence="6">
    <location>
        <begin position="200"/>
        <end position="329"/>
    </location>
</feature>
<evidence type="ECO:0000256" key="2">
    <source>
        <dbReference type="ARBA" id="ARBA00008072"/>
    </source>
</evidence>
<dbReference type="EMBL" id="CVQH01020640">
    <property type="protein sequence ID" value="CRK28112.1"/>
    <property type="molecule type" value="Genomic_DNA"/>
</dbReference>
<evidence type="ECO:0000313" key="11">
    <source>
        <dbReference type="Proteomes" id="UP000045706"/>
    </source>
</evidence>
<dbReference type="InterPro" id="IPR036291">
    <property type="entry name" value="NAD(P)-bd_dom_sf"/>
</dbReference>
<dbReference type="Pfam" id="PF08240">
    <property type="entry name" value="ADH_N"/>
    <property type="match status" value="1"/>
</dbReference>
<dbReference type="InterPro" id="IPR011032">
    <property type="entry name" value="GroES-like_sf"/>
</dbReference>
<organism evidence="8 11">
    <name type="scientific">Verticillium longisporum</name>
    <name type="common">Verticillium dahliae var. longisporum</name>
    <dbReference type="NCBI Taxonomy" id="100787"/>
    <lineage>
        <taxon>Eukaryota</taxon>
        <taxon>Fungi</taxon>
        <taxon>Dikarya</taxon>
        <taxon>Ascomycota</taxon>
        <taxon>Pezizomycotina</taxon>
        <taxon>Sordariomycetes</taxon>
        <taxon>Hypocreomycetidae</taxon>
        <taxon>Glomerellales</taxon>
        <taxon>Plectosphaerellaceae</taxon>
        <taxon>Verticillium</taxon>
    </lineage>
</organism>
<dbReference type="AlphaFoldDB" id="A0A0G4LVB7"/>
<keyword evidence="10" id="KW-1185">Reference proteome</keyword>
<gene>
    <name evidence="9" type="ORF">BN1708_004549</name>
    <name evidence="8" type="ORF">BN1723_013761</name>
</gene>
<dbReference type="PANTHER" id="PTHR43350">
    <property type="entry name" value="NAD-DEPENDENT ALCOHOL DEHYDROGENASE"/>
    <property type="match status" value="1"/>
</dbReference>
<keyword evidence="3" id="KW-0479">Metal-binding</keyword>
<dbReference type="Proteomes" id="UP000045706">
    <property type="component" value="Unassembled WGS sequence"/>
</dbReference>
<evidence type="ECO:0000313" key="9">
    <source>
        <dbReference type="EMBL" id="CRK28112.1"/>
    </source>
</evidence>
<dbReference type="STRING" id="100787.A0A0G4LVB7"/>
<protein>
    <recommendedName>
        <fullName evidence="12">Alcohol dehydrogenase-like C-terminal domain-containing protein</fullName>
    </recommendedName>
</protein>
<dbReference type="CDD" id="cd05188">
    <property type="entry name" value="MDR"/>
    <property type="match status" value="1"/>
</dbReference>
<dbReference type="GO" id="GO:0046872">
    <property type="term" value="F:metal ion binding"/>
    <property type="evidence" value="ECO:0007669"/>
    <property type="project" value="UniProtKB-KW"/>
</dbReference>
<dbReference type="InterPro" id="IPR013154">
    <property type="entry name" value="ADH-like_N"/>
</dbReference>
<dbReference type="Gene3D" id="3.90.180.10">
    <property type="entry name" value="Medium-chain alcohol dehydrogenases, catalytic domain"/>
    <property type="match status" value="1"/>
</dbReference>
<dbReference type="GO" id="GO:0016491">
    <property type="term" value="F:oxidoreductase activity"/>
    <property type="evidence" value="ECO:0007669"/>
    <property type="project" value="UniProtKB-KW"/>
</dbReference>
<feature type="non-terminal residue" evidence="8">
    <location>
        <position position="376"/>
    </location>
</feature>
<name>A0A0G4LVB7_VERLO</name>
<evidence type="ECO:0000256" key="4">
    <source>
        <dbReference type="ARBA" id="ARBA00022833"/>
    </source>
</evidence>
<evidence type="ECO:0000259" key="6">
    <source>
        <dbReference type="Pfam" id="PF00107"/>
    </source>
</evidence>
<feature type="domain" description="Alcohol dehydrogenase-like N-terminal" evidence="7">
    <location>
        <begin position="40"/>
        <end position="150"/>
    </location>
</feature>
<evidence type="ECO:0008006" key="12">
    <source>
        <dbReference type="Google" id="ProtNLM"/>
    </source>
</evidence>
<evidence type="ECO:0000313" key="8">
    <source>
        <dbReference type="EMBL" id="CRK25927.1"/>
    </source>
</evidence>
<evidence type="ECO:0000256" key="1">
    <source>
        <dbReference type="ARBA" id="ARBA00001947"/>
    </source>
</evidence>